<dbReference type="Proteomes" id="UP001202831">
    <property type="component" value="Unassembled WGS sequence"/>
</dbReference>
<keyword evidence="2" id="KW-0238">DNA-binding</keyword>
<name>A0ABT0NBR4_9GAMM</name>
<evidence type="ECO:0000256" key="2">
    <source>
        <dbReference type="ARBA" id="ARBA00023125"/>
    </source>
</evidence>
<proteinExistence type="predicted"/>
<sequence length="143" mass="16336">MDKFDQAIIAALKQDARQSMSALAQQVNLSRSAVTDRLKKLEQSGVIRGYQVLLSESQKTGVAAYFEVHHRSRRCKDLVTLFNQFPEIITCHGISGEMDFLVHLKADSMQRLHEIREQIDAHDDVTRIRTHIVMSEWINGRCG</sequence>
<dbReference type="CDD" id="cd00090">
    <property type="entry name" value="HTH_ARSR"/>
    <property type="match status" value="1"/>
</dbReference>
<evidence type="ECO:0000313" key="5">
    <source>
        <dbReference type="EMBL" id="MCL2915247.1"/>
    </source>
</evidence>
<feature type="domain" description="HTH asnC-type" evidence="4">
    <location>
        <begin position="1"/>
        <end position="63"/>
    </location>
</feature>
<dbReference type="PANTHER" id="PTHR30154:SF34">
    <property type="entry name" value="TRANSCRIPTIONAL REGULATOR AZLB"/>
    <property type="match status" value="1"/>
</dbReference>
<dbReference type="Gene3D" id="1.10.10.10">
    <property type="entry name" value="Winged helix-like DNA-binding domain superfamily/Winged helix DNA-binding domain"/>
    <property type="match status" value="1"/>
</dbReference>
<keyword evidence="6" id="KW-1185">Reference proteome</keyword>
<evidence type="ECO:0000256" key="1">
    <source>
        <dbReference type="ARBA" id="ARBA00023015"/>
    </source>
</evidence>
<dbReference type="InterPro" id="IPR019888">
    <property type="entry name" value="Tscrpt_reg_AsnC-like"/>
</dbReference>
<dbReference type="InterPro" id="IPR011991">
    <property type="entry name" value="ArsR-like_HTH"/>
</dbReference>
<dbReference type="Pfam" id="PF13412">
    <property type="entry name" value="HTH_24"/>
    <property type="match status" value="1"/>
</dbReference>
<accession>A0ABT0NBR4</accession>
<dbReference type="PROSITE" id="PS50956">
    <property type="entry name" value="HTH_ASNC_2"/>
    <property type="match status" value="1"/>
</dbReference>
<gene>
    <name evidence="5" type="ORF">L2725_15915</name>
</gene>
<dbReference type="EMBL" id="JAKIKT010000006">
    <property type="protein sequence ID" value="MCL2915247.1"/>
    <property type="molecule type" value="Genomic_DNA"/>
</dbReference>
<dbReference type="SMART" id="SM00344">
    <property type="entry name" value="HTH_ASNC"/>
    <property type="match status" value="1"/>
</dbReference>
<dbReference type="PRINTS" id="PR00033">
    <property type="entry name" value="HTHASNC"/>
</dbReference>
<evidence type="ECO:0000313" key="6">
    <source>
        <dbReference type="Proteomes" id="UP001202831"/>
    </source>
</evidence>
<evidence type="ECO:0000256" key="3">
    <source>
        <dbReference type="ARBA" id="ARBA00023163"/>
    </source>
</evidence>
<evidence type="ECO:0000259" key="4">
    <source>
        <dbReference type="PROSITE" id="PS50956"/>
    </source>
</evidence>
<dbReference type="InterPro" id="IPR036390">
    <property type="entry name" value="WH_DNA-bd_sf"/>
</dbReference>
<dbReference type="InterPro" id="IPR019885">
    <property type="entry name" value="Tscrpt_reg_HTH_AsnC-type_CS"/>
</dbReference>
<dbReference type="SUPFAM" id="SSF54909">
    <property type="entry name" value="Dimeric alpha+beta barrel"/>
    <property type="match status" value="1"/>
</dbReference>
<dbReference type="RefSeq" id="WP_115136408.1">
    <property type="nucleotide sequence ID" value="NZ_JAKIKT010000006.1"/>
</dbReference>
<protein>
    <submittedName>
        <fullName evidence="5">Lrp/AsnC family transcriptional regulator</fullName>
    </submittedName>
</protein>
<comment type="caution">
    <text evidence="5">The sequence shown here is derived from an EMBL/GenBank/DDBJ whole genome shotgun (WGS) entry which is preliminary data.</text>
</comment>
<dbReference type="InterPro" id="IPR011008">
    <property type="entry name" value="Dimeric_a/b-barrel"/>
</dbReference>
<organism evidence="5 6">
    <name type="scientific">Shewanella corallii</name>
    <dbReference type="NCBI Taxonomy" id="560080"/>
    <lineage>
        <taxon>Bacteria</taxon>
        <taxon>Pseudomonadati</taxon>
        <taxon>Pseudomonadota</taxon>
        <taxon>Gammaproteobacteria</taxon>
        <taxon>Alteromonadales</taxon>
        <taxon>Shewanellaceae</taxon>
        <taxon>Shewanella</taxon>
    </lineage>
</organism>
<keyword evidence="3" id="KW-0804">Transcription</keyword>
<dbReference type="Pfam" id="PF01037">
    <property type="entry name" value="AsnC_trans_reg"/>
    <property type="match status" value="1"/>
</dbReference>
<keyword evidence="1" id="KW-0805">Transcription regulation</keyword>
<reference evidence="5 6" key="1">
    <citation type="submission" date="2022-01" db="EMBL/GenBank/DDBJ databases">
        <title>Whole genome-based taxonomy of the Shewanellaceae.</title>
        <authorList>
            <person name="Martin-Rodriguez A.J."/>
        </authorList>
    </citation>
    <scope>NUCLEOTIDE SEQUENCE [LARGE SCALE GENOMIC DNA]</scope>
    <source>
        <strain evidence="5 6">DSM 21332</strain>
    </source>
</reference>
<dbReference type="InterPro" id="IPR036388">
    <property type="entry name" value="WH-like_DNA-bd_sf"/>
</dbReference>
<dbReference type="Gene3D" id="3.30.70.920">
    <property type="match status" value="1"/>
</dbReference>
<dbReference type="SUPFAM" id="SSF46785">
    <property type="entry name" value="Winged helix' DNA-binding domain"/>
    <property type="match status" value="1"/>
</dbReference>
<dbReference type="InterPro" id="IPR019887">
    <property type="entry name" value="Tscrpt_reg_AsnC/Lrp_C"/>
</dbReference>
<dbReference type="InterPro" id="IPR000485">
    <property type="entry name" value="AsnC-type_HTH_dom"/>
</dbReference>
<dbReference type="PANTHER" id="PTHR30154">
    <property type="entry name" value="LEUCINE-RESPONSIVE REGULATORY PROTEIN"/>
    <property type="match status" value="1"/>
</dbReference>
<dbReference type="PROSITE" id="PS00519">
    <property type="entry name" value="HTH_ASNC_1"/>
    <property type="match status" value="1"/>
</dbReference>